<evidence type="ECO:0000256" key="2">
    <source>
        <dbReference type="ARBA" id="ARBA00022679"/>
    </source>
</evidence>
<reference evidence="7" key="1">
    <citation type="submission" date="2017-04" db="EMBL/GenBank/DDBJ databases">
        <authorList>
            <person name="Varghese N."/>
            <person name="Submissions S."/>
        </authorList>
    </citation>
    <scope>NUCLEOTIDE SEQUENCE [LARGE SCALE GENOMIC DNA]</scope>
    <source>
        <strain evidence="7">Ballard 720</strain>
    </source>
</reference>
<dbReference type="SUPFAM" id="SSF69593">
    <property type="entry name" value="Glycerol-3-phosphate (1)-acyltransferase"/>
    <property type="match status" value="1"/>
</dbReference>
<dbReference type="GO" id="GO:0003841">
    <property type="term" value="F:1-acylglycerol-3-phosphate O-acyltransferase activity"/>
    <property type="evidence" value="ECO:0007669"/>
    <property type="project" value="TreeGrafter"/>
</dbReference>
<dbReference type="GeneID" id="95549237"/>
<keyword evidence="3 6" id="KW-0012">Acyltransferase</keyword>
<evidence type="ECO:0000256" key="4">
    <source>
        <dbReference type="SAM" id="Phobius"/>
    </source>
</evidence>
<evidence type="ECO:0000256" key="3">
    <source>
        <dbReference type="ARBA" id="ARBA00023315"/>
    </source>
</evidence>
<dbReference type="SMART" id="SM00563">
    <property type="entry name" value="PlsC"/>
    <property type="match status" value="1"/>
</dbReference>
<evidence type="ECO:0000313" key="6">
    <source>
        <dbReference type="EMBL" id="SME95273.1"/>
    </source>
</evidence>
<name>A0A1X7CEE4_TRICW</name>
<keyword evidence="4" id="KW-1133">Transmembrane helix</keyword>
<dbReference type="CDD" id="cd07989">
    <property type="entry name" value="LPLAT_AGPAT-like"/>
    <property type="match status" value="1"/>
</dbReference>
<feature type="domain" description="Phospholipid/glycerol acyltransferase" evidence="5">
    <location>
        <begin position="102"/>
        <end position="210"/>
    </location>
</feature>
<dbReference type="Proteomes" id="UP000192911">
    <property type="component" value="Unassembled WGS sequence"/>
</dbReference>
<evidence type="ECO:0000313" key="7">
    <source>
        <dbReference type="Proteomes" id="UP000192911"/>
    </source>
</evidence>
<dbReference type="OrthoDB" id="9812274at2"/>
<keyword evidence="4" id="KW-0472">Membrane</keyword>
<organism evidence="6 7">
    <name type="scientific">Trinickia caryophylli</name>
    <name type="common">Paraburkholderia caryophylli</name>
    <dbReference type="NCBI Taxonomy" id="28094"/>
    <lineage>
        <taxon>Bacteria</taxon>
        <taxon>Pseudomonadati</taxon>
        <taxon>Pseudomonadota</taxon>
        <taxon>Betaproteobacteria</taxon>
        <taxon>Burkholderiales</taxon>
        <taxon>Burkholderiaceae</taxon>
        <taxon>Trinickia</taxon>
    </lineage>
</organism>
<dbReference type="PANTHER" id="PTHR10434:SF66">
    <property type="entry name" value="PHOSPHOLIPID_GLYCEROL ACYLTRANSFERASE DOMAIN-CONTAINING PROTEIN"/>
    <property type="match status" value="1"/>
</dbReference>
<feature type="transmembrane region" description="Helical" evidence="4">
    <location>
        <begin position="29"/>
        <end position="56"/>
    </location>
</feature>
<protein>
    <submittedName>
        <fullName evidence="6">1-acyl-sn-glycerol-3-phosphate acyltransferase</fullName>
    </submittedName>
</protein>
<evidence type="ECO:0000256" key="1">
    <source>
        <dbReference type="ARBA" id="ARBA00005189"/>
    </source>
</evidence>
<accession>A0A1X7CEE4</accession>
<dbReference type="InterPro" id="IPR002123">
    <property type="entry name" value="Plipid/glycerol_acylTrfase"/>
</dbReference>
<keyword evidence="2 6" id="KW-0808">Transferase</keyword>
<dbReference type="GO" id="GO:0006654">
    <property type="term" value="P:phosphatidic acid biosynthetic process"/>
    <property type="evidence" value="ECO:0007669"/>
    <property type="project" value="TreeGrafter"/>
</dbReference>
<dbReference type="Pfam" id="PF01553">
    <property type="entry name" value="Acyltransferase"/>
    <property type="match status" value="1"/>
</dbReference>
<dbReference type="STRING" id="28094.SAMN06295900_101285"/>
<sequence>MSGASIRPAPQRFSRAFAQRRFESVRQHFVFYFALLMLGATCLAWLPFAAALRVLLPRRTGRVLGRAVIRHVWRLYFHMLSALGAARFDLTELSTLRGAPPMILAPNHPTLIDAMLVASCVPRVCCIMKGDIAGNPFLGAGACLADYIVNDTPKEMIKAALADLRRGHPLLLFPEGTRTELKPVNPLKAGIGLVAARAGVPVQTLIVEAGSPFLAKGWPILRKPALPLTYRVRLGRRFAPPAHDPEAVRAFIGELQAYYRTELSSEPSSR</sequence>
<keyword evidence="4" id="KW-0812">Transmembrane</keyword>
<dbReference type="PANTHER" id="PTHR10434">
    <property type="entry name" value="1-ACYL-SN-GLYCEROL-3-PHOSPHATE ACYLTRANSFERASE"/>
    <property type="match status" value="1"/>
</dbReference>
<gene>
    <name evidence="6" type="ORF">SAMN06295900_101285</name>
</gene>
<comment type="pathway">
    <text evidence="1">Lipid metabolism.</text>
</comment>
<keyword evidence="7" id="KW-1185">Reference proteome</keyword>
<proteinExistence type="predicted"/>
<dbReference type="EMBL" id="FXAH01000001">
    <property type="protein sequence ID" value="SME95273.1"/>
    <property type="molecule type" value="Genomic_DNA"/>
</dbReference>
<dbReference type="RefSeq" id="WP_085223567.1">
    <property type="nucleotide sequence ID" value="NZ_BSQD01000001.1"/>
</dbReference>
<evidence type="ECO:0000259" key="5">
    <source>
        <dbReference type="SMART" id="SM00563"/>
    </source>
</evidence>
<dbReference type="AlphaFoldDB" id="A0A1X7CEE4"/>